<reference evidence="3 4" key="1">
    <citation type="submission" date="2018-06" db="EMBL/GenBank/DDBJ databases">
        <title>Genomic Encyclopedia of Type Strains, Phase IV (KMG-IV): sequencing the most valuable type-strain genomes for metagenomic binning, comparative biology and taxonomic classification.</title>
        <authorList>
            <person name="Goeker M."/>
        </authorList>
    </citation>
    <scope>NUCLEOTIDE SEQUENCE [LARGE SCALE GENOMIC DNA]</scope>
    <source>
        <strain evidence="3 4">DSM 18048</strain>
    </source>
</reference>
<dbReference type="EMBL" id="QJSX01000018">
    <property type="protein sequence ID" value="PYE50450.1"/>
    <property type="molecule type" value="Genomic_DNA"/>
</dbReference>
<keyword evidence="1" id="KW-0812">Transmembrane</keyword>
<organism evidence="3 4">
    <name type="scientific">Deinococcus yavapaiensis KR-236</name>
    <dbReference type="NCBI Taxonomy" id="694435"/>
    <lineage>
        <taxon>Bacteria</taxon>
        <taxon>Thermotogati</taxon>
        <taxon>Deinococcota</taxon>
        <taxon>Deinococci</taxon>
        <taxon>Deinococcales</taxon>
        <taxon>Deinococcaceae</taxon>
        <taxon>Deinococcus</taxon>
    </lineage>
</organism>
<dbReference type="OrthoDB" id="378663at2"/>
<gene>
    <name evidence="3" type="ORF">DES52_11867</name>
</gene>
<evidence type="ECO:0000259" key="2">
    <source>
        <dbReference type="Pfam" id="PF02517"/>
    </source>
</evidence>
<dbReference type="Pfam" id="PF02517">
    <property type="entry name" value="Rce1-like"/>
    <property type="match status" value="1"/>
</dbReference>
<dbReference type="RefSeq" id="WP_110888407.1">
    <property type="nucleotide sequence ID" value="NZ_QJSX01000018.1"/>
</dbReference>
<dbReference type="Proteomes" id="UP000248326">
    <property type="component" value="Unassembled WGS sequence"/>
</dbReference>
<name>A0A318S6J1_9DEIO</name>
<evidence type="ECO:0000313" key="3">
    <source>
        <dbReference type="EMBL" id="PYE50450.1"/>
    </source>
</evidence>
<feature type="transmembrane region" description="Helical" evidence="1">
    <location>
        <begin position="101"/>
        <end position="121"/>
    </location>
</feature>
<accession>A0A318S6J1</accession>
<feature type="domain" description="CAAX prenyl protease 2/Lysostaphin resistance protein A-like" evidence="2">
    <location>
        <begin position="140"/>
        <end position="250"/>
    </location>
</feature>
<keyword evidence="4" id="KW-1185">Reference proteome</keyword>
<dbReference type="AlphaFoldDB" id="A0A318S6J1"/>
<feature type="transmembrane region" description="Helical" evidence="1">
    <location>
        <begin position="188"/>
        <end position="210"/>
    </location>
</feature>
<keyword evidence="3" id="KW-0378">Hydrolase</keyword>
<feature type="transmembrane region" description="Helical" evidence="1">
    <location>
        <begin position="54"/>
        <end position="80"/>
    </location>
</feature>
<keyword evidence="3" id="KW-0645">Protease</keyword>
<evidence type="ECO:0000313" key="4">
    <source>
        <dbReference type="Proteomes" id="UP000248326"/>
    </source>
</evidence>
<keyword evidence="1" id="KW-0472">Membrane</keyword>
<comment type="caution">
    <text evidence="3">The sequence shown here is derived from an EMBL/GenBank/DDBJ whole genome shotgun (WGS) entry which is preliminary data.</text>
</comment>
<sequence>MTSPSSPRGSARRFLIAPFTTLFPLGLLGVASVLPTLPALLTPLIERMPTAPSLAVLMAASTAQLTVLTALGVLAGAFAAHRVGFTSRIVERDVRALKRDVRSAVLPGLLTGAIVVGLDVLTAPLMGEAWTNAVADQQRTMLTTLSGLLYGGITEELQMRWGLVSLVTLGLWKLLARRTPRPPAKLTLLAVVLIAVLFGIGHLGAAAALVPLTPSIVARTVVINALAGVVFGWLFTRRSLESAMVAHALSHVAISVLAFVL</sequence>
<dbReference type="GO" id="GO:0080120">
    <property type="term" value="P:CAAX-box protein maturation"/>
    <property type="evidence" value="ECO:0007669"/>
    <property type="project" value="UniProtKB-ARBA"/>
</dbReference>
<feature type="transmembrane region" description="Helical" evidence="1">
    <location>
        <begin position="14"/>
        <end position="34"/>
    </location>
</feature>
<dbReference type="GO" id="GO:0004175">
    <property type="term" value="F:endopeptidase activity"/>
    <property type="evidence" value="ECO:0007669"/>
    <property type="project" value="UniProtKB-ARBA"/>
</dbReference>
<dbReference type="GO" id="GO:0006508">
    <property type="term" value="P:proteolysis"/>
    <property type="evidence" value="ECO:0007669"/>
    <property type="project" value="UniProtKB-KW"/>
</dbReference>
<evidence type="ECO:0000256" key="1">
    <source>
        <dbReference type="SAM" id="Phobius"/>
    </source>
</evidence>
<feature type="transmembrane region" description="Helical" evidence="1">
    <location>
        <begin position="216"/>
        <end position="235"/>
    </location>
</feature>
<protein>
    <submittedName>
        <fullName evidence="3">CAAX prenyl protease-like protein</fullName>
    </submittedName>
</protein>
<proteinExistence type="predicted"/>
<keyword evidence="1" id="KW-1133">Transmembrane helix</keyword>
<feature type="transmembrane region" description="Helical" evidence="1">
    <location>
        <begin position="159"/>
        <end position="176"/>
    </location>
</feature>
<dbReference type="InterPro" id="IPR003675">
    <property type="entry name" value="Rce1/LyrA-like_dom"/>
</dbReference>